<dbReference type="GeneID" id="106476563"/>
<dbReference type="PANTHER" id="PTHR13594:SF1">
    <property type="entry name" value="CENTRIOLAR COILED-COIL PROTEIN OF 110 KDA"/>
    <property type="match status" value="1"/>
</dbReference>
<proteinExistence type="predicted"/>
<organism evidence="3 4">
    <name type="scientific">Limulus polyphemus</name>
    <name type="common">Atlantic horseshoe crab</name>
    <dbReference type="NCBI Taxonomy" id="6850"/>
    <lineage>
        <taxon>Eukaryota</taxon>
        <taxon>Metazoa</taxon>
        <taxon>Ecdysozoa</taxon>
        <taxon>Arthropoda</taxon>
        <taxon>Chelicerata</taxon>
        <taxon>Merostomata</taxon>
        <taxon>Xiphosura</taxon>
        <taxon>Limulidae</taxon>
        <taxon>Limulus</taxon>
    </lineage>
</organism>
<evidence type="ECO:0000256" key="2">
    <source>
        <dbReference type="SAM" id="MobiDB-lite"/>
    </source>
</evidence>
<evidence type="ECO:0000313" key="4">
    <source>
        <dbReference type="RefSeq" id="XP_022237046.1"/>
    </source>
</evidence>
<gene>
    <name evidence="4" type="primary">LOC106476563</name>
</gene>
<feature type="coiled-coil region" evidence="1">
    <location>
        <begin position="214"/>
        <end position="241"/>
    </location>
</feature>
<reference evidence="4" key="1">
    <citation type="submission" date="2025-08" db="UniProtKB">
        <authorList>
            <consortium name="RefSeq"/>
        </authorList>
    </citation>
    <scope>IDENTIFICATION</scope>
    <source>
        <tissue evidence="4">Muscle</tissue>
    </source>
</reference>
<sequence length="533" mass="60818">MMNSESIDRTVVPPLTSVRKIFNESGDQKEMLSSWNNKNQLENEVVERSESKKNQISLLDFPGSSVTDHSKTRENTSKTERTESQNEAVIFSSPVFYDRSSRNSSSMVSFTEKQITALEEKTYELKKYLEETSTKTSELATTGVYRKDKKSAVCLQETEQKESNDNSMTELFSLSNSPADYYSRNSSSLSVEELLQEQEYNFAQFRQQIQEQHKHQMETLLHQQMEQRKSLQEKLANQEVLLAQGPGFIKETERNHQKPLMEGNISESLKETPDTPENFHNDTSLGSNITFPVNQANSLRKQSLIEEIGSSALPPKETPIFHVPSDSVIKDLSTHPVVSQVLEDKATGVPSEFKQMPSSVAEIPPEALDPAMKSKFDHLTAAAKGFLTRLLMKSDRVQGVIQTIKDTLECALKFHQETPIKKGYVTLQDAELHKRLLTQLTAACYELHSIFFRTFYQRKNGNHCSVQKEFQRKATSQFTCRNSIKSRTCKENVFSNSQILGKEERKSRKLCYDKASKFTSWHEKFYEYQAAGG</sequence>
<dbReference type="PANTHER" id="PTHR13594">
    <property type="entry name" value="CENTRIOLAR COILED-COIL PROTEIN OF 110 KDA"/>
    <property type="match status" value="1"/>
</dbReference>
<dbReference type="Proteomes" id="UP000694941">
    <property type="component" value="Unplaced"/>
</dbReference>
<dbReference type="RefSeq" id="XP_022237046.1">
    <property type="nucleotide sequence ID" value="XM_022381338.1"/>
</dbReference>
<keyword evidence="3" id="KW-1185">Reference proteome</keyword>
<feature type="compositionally biased region" description="Basic and acidic residues" evidence="2">
    <location>
        <begin position="68"/>
        <end position="84"/>
    </location>
</feature>
<protein>
    <submittedName>
        <fullName evidence="4">Uncharacterized protein LOC106476563</fullName>
    </submittedName>
</protein>
<dbReference type="InterPro" id="IPR033207">
    <property type="entry name" value="CCP110"/>
</dbReference>
<feature type="region of interest" description="Disordered" evidence="2">
    <location>
        <begin position="48"/>
        <end position="85"/>
    </location>
</feature>
<name>A0ABM1S091_LIMPO</name>
<evidence type="ECO:0000313" key="3">
    <source>
        <dbReference type="Proteomes" id="UP000694941"/>
    </source>
</evidence>
<keyword evidence="1" id="KW-0175">Coiled coil</keyword>
<accession>A0ABM1S091</accession>
<evidence type="ECO:0000256" key="1">
    <source>
        <dbReference type="SAM" id="Coils"/>
    </source>
</evidence>